<dbReference type="RefSeq" id="WP_277244381.1">
    <property type="nucleotide sequence ID" value="NZ_JAKJLQ010000017.1"/>
</dbReference>
<evidence type="ECO:0000313" key="1">
    <source>
        <dbReference type="EMBL" id="MDF6103090.1"/>
    </source>
</evidence>
<accession>A0ABT6BZG9</accession>
<name>A0ABT6BZG9_9ACTN</name>
<sequence length="137" mass="14117">MSRPSAYRAINHTGPWTFGGLAIAADNASLWASPAAADPADTSAPQVQTTLANVDDDLVITIDVPAGHIHAVTVTDAGLQITIADIGPDCCRMCGEHFSNPHTPGCMVGAADEAALAAQDDTAMLAALRANAERRPQ</sequence>
<keyword evidence="2" id="KW-1185">Reference proteome</keyword>
<reference evidence="1" key="2">
    <citation type="submission" date="2022-01" db="EMBL/GenBank/DDBJ databases">
        <authorList>
            <person name="Sanchez-Suarez J."/>
            <person name="Villamil L."/>
            <person name="Diaz L.E."/>
        </authorList>
    </citation>
    <scope>NUCLEOTIDE SEQUENCE</scope>
    <source>
        <strain evidence="1">EUFUS-Z928</strain>
    </source>
</reference>
<reference evidence="1" key="1">
    <citation type="journal article" date="2022" name="Data Brief">
        <title>Draft genome sequence data of Gordonia hongkongensis strain EUFUS-Z928 isolated from the octocoral Eunicea fusca.</title>
        <authorList>
            <person name="Sanchez-Suarez J."/>
            <person name="Diaz L."/>
            <person name="Melo-Bolivar J."/>
            <person name="Villamil L."/>
        </authorList>
    </citation>
    <scope>NUCLEOTIDE SEQUENCE</scope>
    <source>
        <strain evidence="1">EUFUS-Z928</strain>
    </source>
</reference>
<organism evidence="1 2">
    <name type="scientific">Gordonia hongkongensis</name>
    <dbReference type="NCBI Taxonomy" id="1701090"/>
    <lineage>
        <taxon>Bacteria</taxon>
        <taxon>Bacillati</taxon>
        <taxon>Actinomycetota</taxon>
        <taxon>Actinomycetes</taxon>
        <taxon>Mycobacteriales</taxon>
        <taxon>Gordoniaceae</taxon>
        <taxon>Gordonia</taxon>
    </lineage>
</organism>
<gene>
    <name evidence="1" type="ORF">L2299_18755</name>
</gene>
<proteinExistence type="predicted"/>
<dbReference type="Proteomes" id="UP001152308">
    <property type="component" value="Unassembled WGS sequence"/>
</dbReference>
<comment type="caution">
    <text evidence="1">The sequence shown here is derived from an EMBL/GenBank/DDBJ whole genome shotgun (WGS) entry which is preliminary data.</text>
</comment>
<dbReference type="EMBL" id="JAKJLQ010000017">
    <property type="protein sequence ID" value="MDF6103090.1"/>
    <property type="molecule type" value="Genomic_DNA"/>
</dbReference>
<evidence type="ECO:0000313" key="2">
    <source>
        <dbReference type="Proteomes" id="UP001152308"/>
    </source>
</evidence>
<protein>
    <submittedName>
        <fullName evidence="1">Uncharacterized protein</fullName>
    </submittedName>
</protein>